<comment type="function">
    <text evidence="2">Involved in the storage or transport of lipids necessary for membrane maintenance under stressful conditions. Displays a binding preference for lysophospholipids.</text>
</comment>
<keyword evidence="2" id="KW-0446">Lipid-binding</keyword>
<reference evidence="5 6" key="2">
    <citation type="journal article" date="2016" name="Science">
        <title>A bacterium that degrades and assimilates poly(ethylene terephthalate).</title>
        <authorList>
            <person name="Yoshida S."/>
            <person name="Hiraga K."/>
            <person name="Takehana T."/>
            <person name="Taniguchi I."/>
            <person name="Yamaji H."/>
            <person name="Maeda Y."/>
            <person name="Toyohara K."/>
            <person name="Miyamoto K."/>
            <person name="Kimura Y."/>
            <person name="Oda K."/>
        </authorList>
    </citation>
    <scope>NUCLEOTIDE SEQUENCE [LARGE SCALE GENOMIC DNA]</scope>
    <source>
        <strain evidence="6">NBRC 110686 / TISTR 2288 / 201-F6</strain>
    </source>
</reference>
<dbReference type="Pfam" id="PF08212">
    <property type="entry name" value="Lipocalin_2"/>
    <property type="match status" value="1"/>
</dbReference>
<evidence type="ECO:0000256" key="2">
    <source>
        <dbReference type="PIRNR" id="PIRNR036893"/>
    </source>
</evidence>
<keyword evidence="6" id="KW-1185">Reference proteome</keyword>
<name>A0A0K8P7A3_PISS1</name>
<dbReference type="AlphaFoldDB" id="A0A0K8P7A3"/>
<accession>A0A0K8P7A3</accession>
<dbReference type="InterPro" id="IPR012674">
    <property type="entry name" value="Calycin"/>
</dbReference>
<dbReference type="InterPro" id="IPR022271">
    <property type="entry name" value="Lipocalin_ApoD"/>
</dbReference>
<evidence type="ECO:0000256" key="3">
    <source>
        <dbReference type="PIRSR" id="PIRSR036893-52"/>
    </source>
</evidence>
<evidence type="ECO:0000313" key="6">
    <source>
        <dbReference type="Proteomes" id="UP000037660"/>
    </source>
</evidence>
<comment type="subunit">
    <text evidence="2">Homodimer.</text>
</comment>
<dbReference type="GO" id="GO:0006950">
    <property type="term" value="P:response to stress"/>
    <property type="evidence" value="ECO:0007669"/>
    <property type="project" value="UniProtKB-ARBA"/>
</dbReference>
<dbReference type="PANTHER" id="PTHR10612">
    <property type="entry name" value="APOLIPOPROTEIN D"/>
    <property type="match status" value="1"/>
</dbReference>
<dbReference type="Gene3D" id="2.40.128.20">
    <property type="match status" value="1"/>
</dbReference>
<reference evidence="6" key="1">
    <citation type="submission" date="2015-07" db="EMBL/GenBank/DDBJ databases">
        <title>Discovery of a poly(ethylene terephthalate assimilation.</title>
        <authorList>
            <person name="Yoshida S."/>
            <person name="Hiraga K."/>
            <person name="Takehana T."/>
            <person name="Taniguchi I."/>
            <person name="Yamaji H."/>
            <person name="Maeda Y."/>
            <person name="Toyohara K."/>
            <person name="Miyamoto K."/>
            <person name="Kimura Y."/>
            <person name="Oda K."/>
        </authorList>
    </citation>
    <scope>NUCLEOTIDE SEQUENCE [LARGE SCALE GENOMIC DNA]</scope>
    <source>
        <strain evidence="6">NBRC 110686 / TISTR 2288 / 201-F6</strain>
    </source>
</reference>
<evidence type="ECO:0000313" key="5">
    <source>
        <dbReference type="EMBL" id="GAP38085.1"/>
    </source>
</evidence>
<keyword evidence="2" id="KW-0472">Membrane</keyword>
<comment type="similarity">
    <text evidence="1 2">Belongs to the calycin superfamily. Lipocalin family.</text>
</comment>
<sequence length="198" mass="22170">MSATPSSVSAARRSRRQRLALLVLAGGAVALAAACASAPSRPPVTLAPQVDLARFMGDWYVIGHIPTWPEREAVDAVERYDLRPDGRIQTTFTYRNGALDAPLRTMRPVGTVVDRRSNAVWTMQFLWPFEADYRVMRLAPDYSHVVIGREKRDYVWIMARTPTLPDATWRELVDFVAAEGYDVTKMRRVPQQPGGRGG</sequence>
<dbReference type="InterPro" id="IPR047202">
    <property type="entry name" value="Lipocalin_Blc-like_dom"/>
</dbReference>
<feature type="domain" description="Lipocalin/cytosolic fatty-acid binding" evidence="4">
    <location>
        <begin position="50"/>
        <end position="191"/>
    </location>
</feature>
<keyword evidence="2" id="KW-0732">Signal</keyword>
<dbReference type="PROSITE" id="PS00213">
    <property type="entry name" value="LIPOCALIN"/>
    <property type="match status" value="1"/>
</dbReference>
<dbReference type="EMBL" id="BBYR01000065">
    <property type="protein sequence ID" value="GAP38085.1"/>
    <property type="molecule type" value="Genomic_DNA"/>
</dbReference>
<feature type="lipid moiety-binding region" description="N-palmitoyl cysteine" evidence="3">
    <location>
        <position position="35"/>
    </location>
</feature>
<dbReference type="InterPro" id="IPR000566">
    <property type="entry name" value="Lipocln_cytosolic_FA-bd_dom"/>
</dbReference>
<dbReference type="InterPro" id="IPR002446">
    <property type="entry name" value="Lipocalin_bac"/>
</dbReference>
<keyword evidence="2" id="KW-0998">Cell outer membrane</keyword>
<organism evidence="5 6">
    <name type="scientific">Piscinibacter sakaiensis</name>
    <name type="common">Ideonella sakaiensis</name>
    <dbReference type="NCBI Taxonomy" id="1547922"/>
    <lineage>
        <taxon>Bacteria</taxon>
        <taxon>Pseudomonadati</taxon>
        <taxon>Pseudomonadota</taxon>
        <taxon>Betaproteobacteria</taxon>
        <taxon>Burkholderiales</taxon>
        <taxon>Sphaerotilaceae</taxon>
        <taxon>Piscinibacter</taxon>
    </lineage>
</organism>
<dbReference type="InterPro" id="IPR006311">
    <property type="entry name" value="TAT_signal"/>
</dbReference>
<dbReference type="PRINTS" id="PR01171">
    <property type="entry name" value="BCTLIPOCALIN"/>
</dbReference>
<dbReference type="PANTHER" id="PTHR10612:SF34">
    <property type="entry name" value="APOLIPOPROTEIN D"/>
    <property type="match status" value="1"/>
</dbReference>
<keyword evidence="3" id="KW-0564">Palmitate</keyword>
<keyword evidence="2 3" id="KW-0449">Lipoprotein</keyword>
<dbReference type="CDD" id="cd19438">
    <property type="entry name" value="lipocalin_Blc-like"/>
    <property type="match status" value="1"/>
</dbReference>
<gene>
    <name evidence="5" type="ORF">ISF6_4279</name>
</gene>
<comment type="subcellular location">
    <subcellularLocation>
        <location evidence="2">Cell outer membrane</location>
    </subcellularLocation>
</comment>
<proteinExistence type="inferred from homology"/>
<comment type="caution">
    <text evidence="5">The sequence shown here is derived from an EMBL/GenBank/DDBJ whole genome shotgun (WGS) entry which is preliminary data.</text>
</comment>
<feature type="chain" id="PRO_5013433211" description="Outer membrane lipoprotein Blc" evidence="2">
    <location>
        <begin position="33"/>
        <end position="198"/>
    </location>
</feature>
<dbReference type="PIRSF" id="PIRSF036893">
    <property type="entry name" value="Lipocalin_ApoD"/>
    <property type="match status" value="1"/>
</dbReference>
<dbReference type="STRING" id="1547922.ISF6_4279"/>
<protein>
    <recommendedName>
        <fullName evidence="2">Outer membrane lipoprotein Blc</fullName>
    </recommendedName>
</protein>
<dbReference type="GO" id="GO:0008289">
    <property type="term" value="F:lipid binding"/>
    <property type="evidence" value="ECO:0007669"/>
    <property type="project" value="UniProtKB-UniRule"/>
</dbReference>
<dbReference type="SUPFAM" id="SSF50814">
    <property type="entry name" value="Lipocalins"/>
    <property type="match status" value="1"/>
</dbReference>
<feature type="lipid moiety-binding region" description="S-diacylglycerol cysteine" evidence="3">
    <location>
        <position position="35"/>
    </location>
</feature>
<evidence type="ECO:0000259" key="4">
    <source>
        <dbReference type="Pfam" id="PF08212"/>
    </source>
</evidence>
<dbReference type="InterPro" id="IPR022272">
    <property type="entry name" value="Lipocalin_CS"/>
</dbReference>
<dbReference type="OrthoDB" id="9793905at2"/>
<dbReference type="Proteomes" id="UP000037660">
    <property type="component" value="Unassembled WGS sequence"/>
</dbReference>
<feature type="signal peptide" evidence="2">
    <location>
        <begin position="1"/>
        <end position="32"/>
    </location>
</feature>
<dbReference type="RefSeq" id="WP_082368555.1">
    <property type="nucleotide sequence ID" value="NZ_BBYR01000065.1"/>
</dbReference>
<dbReference type="GO" id="GO:0009279">
    <property type="term" value="C:cell outer membrane"/>
    <property type="evidence" value="ECO:0007669"/>
    <property type="project" value="UniProtKB-SubCell"/>
</dbReference>
<dbReference type="PROSITE" id="PS51318">
    <property type="entry name" value="TAT"/>
    <property type="match status" value="1"/>
</dbReference>
<evidence type="ECO:0000256" key="1">
    <source>
        <dbReference type="ARBA" id="ARBA00006889"/>
    </source>
</evidence>